<accession>A0A5N6FB79</accession>
<dbReference type="AlphaFoldDB" id="A0A5N7CI44"/>
<protein>
    <submittedName>
        <fullName evidence="1">Uncharacterized protein</fullName>
    </submittedName>
</protein>
<accession>A0A5N7CI44</accession>
<proteinExistence type="predicted"/>
<dbReference type="OrthoDB" id="417697at2759"/>
<evidence type="ECO:0000313" key="1">
    <source>
        <dbReference type="EMBL" id="KAE8393725.1"/>
    </source>
</evidence>
<organism evidence="1">
    <name type="scientific">Petromyces alliaceus</name>
    <name type="common">Aspergillus alliaceus</name>
    <dbReference type="NCBI Taxonomy" id="209559"/>
    <lineage>
        <taxon>Eukaryota</taxon>
        <taxon>Fungi</taxon>
        <taxon>Dikarya</taxon>
        <taxon>Ascomycota</taxon>
        <taxon>Pezizomycotina</taxon>
        <taxon>Eurotiomycetes</taxon>
        <taxon>Eurotiomycetidae</taxon>
        <taxon>Eurotiales</taxon>
        <taxon>Aspergillaceae</taxon>
        <taxon>Aspergillus</taxon>
        <taxon>Aspergillus subgen. Circumdati</taxon>
    </lineage>
</organism>
<sequence length="122" mass="13577">MVDTSGKANALEETNTTSYSNCQYDWMLDLLRFLVQVVFVEPMLESYGEELDIARAFSSQKLMAKEKHATGIAHRDEHGQPERVRQLVRDASQDSLHGAVLSVPKVVIVARRPGGTGYENGI</sequence>
<dbReference type="Proteomes" id="UP000326877">
    <property type="component" value="Unassembled WGS sequence"/>
</dbReference>
<gene>
    <name evidence="1" type="ORF">BDV23DRAFT_180490</name>
</gene>
<name>A0A5N7CI44_PETAA</name>
<dbReference type="EMBL" id="ML735228">
    <property type="protein sequence ID" value="KAE8393725.1"/>
    <property type="molecule type" value="Genomic_DNA"/>
</dbReference>
<reference evidence="1" key="1">
    <citation type="submission" date="2019-04" db="EMBL/GenBank/DDBJ databases">
        <title>Friends and foes A comparative genomics studyof 23 Aspergillus species from section Flavi.</title>
        <authorList>
            <consortium name="DOE Joint Genome Institute"/>
            <person name="Kjaerbolling I."/>
            <person name="Vesth T."/>
            <person name="Frisvad J.C."/>
            <person name="Nybo J.L."/>
            <person name="Theobald S."/>
            <person name="Kildgaard S."/>
            <person name="Isbrandt T."/>
            <person name="Kuo A."/>
            <person name="Sato A."/>
            <person name="Lyhne E.K."/>
            <person name="Kogle M.E."/>
            <person name="Wiebenga A."/>
            <person name="Kun R.S."/>
            <person name="Lubbers R.J."/>
            <person name="Makela M.R."/>
            <person name="Barry K."/>
            <person name="Chovatia M."/>
            <person name="Clum A."/>
            <person name="Daum C."/>
            <person name="Haridas S."/>
            <person name="He G."/>
            <person name="LaButti K."/>
            <person name="Lipzen A."/>
            <person name="Mondo S."/>
            <person name="Riley R."/>
            <person name="Salamov A."/>
            <person name="Simmons B.A."/>
            <person name="Magnuson J.K."/>
            <person name="Henrissat B."/>
            <person name="Mortensen U.H."/>
            <person name="Larsen T.O."/>
            <person name="Devries R.P."/>
            <person name="Grigoriev I.V."/>
            <person name="Machida M."/>
            <person name="Baker S.E."/>
            <person name="Andersen M.R."/>
        </authorList>
    </citation>
    <scope>NUCLEOTIDE SEQUENCE [LARGE SCALE GENOMIC DNA]</scope>
    <source>
        <strain evidence="1">IBT 14317</strain>
    </source>
</reference>